<dbReference type="EMBL" id="FTOL01000011">
    <property type="protein sequence ID" value="SIT23258.1"/>
    <property type="molecule type" value="Genomic_DNA"/>
</dbReference>
<name>A0A1N7QK91_9FLAO</name>
<dbReference type="AlphaFoldDB" id="A0A1N7QK91"/>
<organism evidence="1 2">
    <name type="scientific">Chryseobacterium ureilyticum</name>
    <dbReference type="NCBI Taxonomy" id="373668"/>
    <lineage>
        <taxon>Bacteria</taxon>
        <taxon>Pseudomonadati</taxon>
        <taxon>Bacteroidota</taxon>
        <taxon>Flavobacteriia</taxon>
        <taxon>Flavobacteriales</taxon>
        <taxon>Weeksellaceae</taxon>
        <taxon>Chryseobacterium group</taxon>
        <taxon>Chryseobacterium</taxon>
    </lineage>
</organism>
<protein>
    <submittedName>
        <fullName evidence="1">3-oxoacyl-[acyl-carrier-protein] synthase-3</fullName>
    </submittedName>
</protein>
<accession>A0A1N7QK91</accession>
<dbReference type="RefSeq" id="WP_228409058.1">
    <property type="nucleotide sequence ID" value="NZ_FTOL01000011.1"/>
</dbReference>
<dbReference type="Proteomes" id="UP000186744">
    <property type="component" value="Unassembled WGS sequence"/>
</dbReference>
<dbReference type="STRING" id="373668.SAMN05421786_11198"/>
<evidence type="ECO:0000313" key="1">
    <source>
        <dbReference type="EMBL" id="SIT23258.1"/>
    </source>
</evidence>
<gene>
    <name evidence="1" type="ORF">SAMN05421786_11198</name>
</gene>
<proteinExistence type="predicted"/>
<sequence length="59" mass="7000">MKLHHTYFYHPEFVENNAAVIERFELLEISMQKIQNALGREDRFIVPENSFETTLSMAI</sequence>
<keyword evidence="2" id="KW-1185">Reference proteome</keyword>
<reference evidence="2" key="1">
    <citation type="submission" date="2017-01" db="EMBL/GenBank/DDBJ databases">
        <authorList>
            <person name="Varghese N."/>
            <person name="Submissions S."/>
        </authorList>
    </citation>
    <scope>NUCLEOTIDE SEQUENCE [LARGE SCALE GENOMIC DNA]</scope>
    <source>
        <strain evidence="2">DSM 18017</strain>
    </source>
</reference>
<evidence type="ECO:0000313" key="2">
    <source>
        <dbReference type="Proteomes" id="UP000186744"/>
    </source>
</evidence>